<accession>A0A1B8RQ85</accession>
<dbReference type="Proteomes" id="UP000092714">
    <property type="component" value="Unassembled WGS sequence"/>
</dbReference>
<organism evidence="2 3">
    <name type="scientific">Clostridium paraputrificum</name>
    <dbReference type="NCBI Taxonomy" id="29363"/>
    <lineage>
        <taxon>Bacteria</taxon>
        <taxon>Bacillati</taxon>
        <taxon>Bacillota</taxon>
        <taxon>Clostridia</taxon>
        <taxon>Eubacteriales</taxon>
        <taxon>Clostridiaceae</taxon>
        <taxon>Clostridium</taxon>
    </lineage>
</organism>
<dbReference type="SUPFAM" id="SSF53067">
    <property type="entry name" value="Actin-like ATPase domain"/>
    <property type="match status" value="1"/>
</dbReference>
<evidence type="ECO:0000313" key="3">
    <source>
        <dbReference type="Proteomes" id="UP000092714"/>
    </source>
</evidence>
<dbReference type="PANTHER" id="PTHR18964">
    <property type="entry name" value="ROK (REPRESSOR, ORF, KINASE) FAMILY"/>
    <property type="match status" value="1"/>
</dbReference>
<comment type="similarity">
    <text evidence="1">Belongs to the ROK (NagC/XylR) family.</text>
</comment>
<evidence type="ECO:0000313" key="2">
    <source>
        <dbReference type="EMBL" id="OBY10936.1"/>
    </source>
</evidence>
<dbReference type="AlphaFoldDB" id="A0A1B8RQ85"/>
<dbReference type="InterPro" id="IPR000600">
    <property type="entry name" value="ROK"/>
</dbReference>
<dbReference type="InterPro" id="IPR043129">
    <property type="entry name" value="ATPase_NBD"/>
</dbReference>
<dbReference type="OrthoDB" id="9795247at2"/>
<dbReference type="GeneID" id="42774857"/>
<evidence type="ECO:0000256" key="1">
    <source>
        <dbReference type="ARBA" id="ARBA00006479"/>
    </source>
</evidence>
<comment type="caution">
    <text evidence="2">The sequence shown here is derived from an EMBL/GenBank/DDBJ whole genome shotgun (WGS) entry which is preliminary data.</text>
</comment>
<dbReference type="RefSeq" id="WP_027097026.1">
    <property type="nucleotide sequence ID" value="NZ_CABHIH010000002.1"/>
</dbReference>
<gene>
    <name evidence="2" type="ORF">CP373A1_10620</name>
</gene>
<dbReference type="eggNOG" id="COG1940">
    <property type="taxonomic scope" value="Bacteria"/>
</dbReference>
<proteinExistence type="inferred from homology"/>
<dbReference type="CDD" id="cd24152">
    <property type="entry name" value="ASKHA_NBD_ROK-like"/>
    <property type="match status" value="1"/>
</dbReference>
<name>A0A1B8RQ85_9CLOT</name>
<dbReference type="PANTHER" id="PTHR18964:SF165">
    <property type="entry name" value="BETA-GLUCOSIDE KINASE"/>
    <property type="match status" value="1"/>
</dbReference>
<dbReference type="Gene3D" id="3.30.420.40">
    <property type="match status" value="2"/>
</dbReference>
<keyword evidence="3" id="KW-1185">Reference proteome</keyword>
<evidence type="ECO:0008006" key="4">
    <source>
        <dbReference type="Google" id="ProtNLM"/>
    </source>
</evidence>
<sequence>MGRYLGIDVGGTEIKYGIFDENGNEFIEESGSAKSVRDDLDKIIDILSRMIKSAKEIDGVGISIPGGVDNENGVIIEGGAIPVLAGVDLIGILNEKTGFNVAIENDANCVVLAEKWIGNGKDCSSFVCMTIGTGIGGGMFINNKIHVGKNFFAGEFGYIIIEDFEDYNNIPTLSFSSATEPLLKQVALAKEMKFKDINGLKVFKMIENGDEVVIEAYRKWLRKLCIGINNVGFSIDPEKFLIGGGVSGAPRLIPDIKEELRKINPYTERWKIETCKHFNSSGKIGAVYNYLVRNDLV</sequence>
<protein>
    <recommendedName>
        <fullName evidence="4">Beta-glucoside kinase</fullName>
    </recommendedName>
</protein>
<dbReference type="EMBL" id="MAPZ01000019">
    <property type="protein sequence ID" value="OBY10936.1"/>
    <property type="molecule type" value="Genomic_DNA"/>
</dbReference>
<reference evidence="2 3" key="1">
    <citation type="submission" date="2016-06" db="EMBL/GenBank/DDBJ databases">
        <authorList>
            <person name="Kjaerup R.B."/>
            <person name="Dalgaard T.S."/>
            <person name="Juul-Madsen H.R."/>
        </authorList>
    </citation>
    <scope>NUCLEOTIDE SEQUENCE [LARGE SCALE GENOMIC DNA]</scope>
    <source>
        <strain evidence="2 3">373-A1</strain>
    </source>
</reference>
<dbReference type="Pfam" id="PF00480">
    <property type="entry name" value="ROK"/>
    <property type="match status" value="1"/>
</dbReference>